<dbReference type="EMBL" id="JBHSPB010000009">
    <property type="protein sequence ID" value="MFC5721823.1"/>
    <property type="molecule type" value="Genomic_DNA"/>
</dbReference>
<dbReference type="Proteomes" id="UP001596083">
    <property type="component" value="Unassembled WGS sequence"/>
</dbReference>
<dbReference type="RefSeq" id="WP_390317174.1">
    <property type="nucleotide sequence ID" value="NZ_JBHSPB010000009.1"/>
</dbReference>
<organism evidence="1 2">
    <name type="scientific">Streptomyces gamaensis</name>
    <dbReference type="NCBI Taxonomy" id="1763542"/>
    <lineage>
        <taxon>Bacteria</taxon>
        <taxon>Bacillati</taxon>
        <taxon>Actinomycetota</taxon>
        <taxon>Actinomycetes</taxon>
        <taxon>Kitasatosporales</taxon>
        <taxon>Streptomycetaceae</taxon>
        <taxon>Streptomyces</taxon>
    </lineage>
</organism>
<reference evidence="2" key="1">
    <citation type="journal article" date="2019" name="Int. J. Syst. Evol. Microbiol.">
        <title>The Global Catalogue of Microorganisms (GCM) 10K type strain sequencing project: providing services to taxonomists for standard genome sequencing and annotation.</title>
        <authorList>
            <consortium name="The Broad Institute Genomics Platform"/>
            <consortium name="The Broad Institute Genome Sequencing Center for Infectious Disease"/>
            <person name="Wu L."/>
            <person name="Ma J."/>
        </authorList>
    </citation>
    <scope>NUCLEOTIDE SEQUENCE [LARGE SCALE GENOMIC DNA]</scope>
    <source>
        <strain evidence="2">CGMCC 4.7304</strain>
    </source>
</reference>
<name>A0ABW0Z257_9ACTN</name>
<sequence length="49" mass="5689">MTDTETTIPVCRECLRLIILRADARRLDPMSKVARIQAELDKHQREAHS</sequence>
<proteinExistence type="predicted"/>
<protein>
    <submittedName>
        <fullName evidence="1">Uncharacterized protein</fullName>
    </submittedName>
</protein>
<evidence type="ECO:0000313" key="1">
    <source>
        <dbReference type="EMBL" id="MFC5721823.1"/>
    </source>
</evidence>
<gene>
    <name evidence="1" type="ORF">ACFP1Z_16750</name>
</gene>
<accession>A0ABW0Z257</accession>
<evidence type="ECO:0000313" key="2">
    <source>
        <dbReference type="Proteomes" id="UP001596083"/>
    </source>
</evidence>
<keyword evidence="2" id="KW-1185">Reference proteome</keyword>
<comment type="caution">
    <text evidence="1">The sequence shown here is derived from an EMBL/GenBank/DDBJ whole genome shotgun (WGS) entry which is preliminary data.</text>
</comment>